<keyword evidence="1" id="KW-0732">Signal</keyword>
<feature type="chain" id="PRO_5047285489" description="Secreted protein" evidence="1">
    <location>
        <begin position="21"/>
        <end position="217"/>
    </location>
</feature>
<comment type="caution">
    <text evidence="2">The sequence shown here is derived from an EMBL/GenBank/DDBJ whole genome shotgun (WGS) entry which is preliminary data.</text>
</comment>
<evidence type="ECO:0000256" key="1">
    <source>
        <dbReference type="SAM" id="SignalP"/>
    </source>
</evidence>
<evidence type="ECO:0008006" key="4">
    <source>
        <dbReference type="Google" id="ProtNLM"/>
    </source>
</evidence>
<dbReference type="EMBL" id="BRVO01000002">
    <property type="protein sequence ID" value="GLB49665.1"/>
    <property type="molecule type" value="Genomic_DNA"/>
</dbReference>
<feature type="signal peptide" evidence="1">
    <location>
        <begin position="1"/>
        <end position="20"/>
    </location>
</feature>
<dbReference type="RefSeq" id="WP_281765291.1">
    <property type="nucleotide sequence ID" value="NZ_BRVO01000002.1"/>
</dbReference>
<protein>
    <recommendedName>
        <fullName evidence="4">Secreted protein</fullName>
    </recommendedName>
</protein>
<keyword evidence="3" id="KW-1185">Reference proteome</keyword>
<gene>
    <name evidence="2" type="ORF">Y10_20330</name>
</gene>
<dbReference type="Proteomes" id="UP001143543">
    <property type="component" value="Unassembled WGS sequence"/>
</dbReference>
<reference evidence="2" key="1">
    <citation type="submission" date="2022-07" db="EMBL/GenBank/DDBJ databases">
        <title>Taxonomy of Novel Oxalotrophic and Methylotrophic Bacteria.</title>
        <authorList>
            <person name="Sahin N."/>
            <person name="Tani A."/>
        </authorList>
    </citation>
    <scope>NUCLEOTIDE SEQUENCE</scope>
    <source>
        <strain evidence="2">Y10</strain>
    </source>
</reference>
<organism evidence="2 3">
    <name type="scientific">Neptunitalea lumnitzerae</name>
    <dbReference type="NCBI Taxonomy" id="2965509"/>
    <lineage>
        <taxon>Bacteria</taxon>
        <taxon>Pseudomonadati</taxon>
        <taxon>Bacteroidota</taxon>
        <taxon>Flavobacteriia</taxon>
        <taxon>Flavobacteriales</taxon>
        <taxon>Flavobacteriaceae</taxon>
        <taxon>Neptunitalea</taxon>
    </lineage>
</organism>
<sequence length="217" mass="23933">MKSVYLSILFLLVCISVSVAQVTDGTKSGNLNIKAEENTTTTTTVAPKVNLSLLPGKQPTTQSNFGEEKKEISMLPQEEFLKNTGDKVVNKVNKSLTEGNVDLSQFKRDQFLGDVRTSAKKLKIVCRDYQYVDGDRIEIALNDTVVNANMLLEGKFKGVVVDLPVGLNRIDFTALNMGSSFPNTAELIIFDDNENVLSSTQWNLYTGFKATIVVVKD</sequence>
<proteinExistence type="predicted"/>
<evidence type="ECO:0000313" key="2">
    <source>
        <dbReference type="EMBL" id="GLB49665.1"/>
    </source>
</evidence>
<accession>A0ABQ5MJS2</accession>
<name>A0ABQ5MJS2_9FLAO</name>
<evidence type="ECO:0000313" key="3">
    <source>
        <dbReference type="Proteomes" id="UP001143543"/>
    </source>
</evidence>